<dbReference type="InterPro" id="IPR023395">
    <property type="entry name" value="MCP_dom_sf"/>
</dbReference>
<evidence type="ECO:0000256" key="8">
    <source>
        <dbReference type="ARBA" id="ARBA00023136"/>
    </source>
</evidence>
<sequence length="255" mass="27637">MRLIFGPPYKGVTATIFGMTWARAAIFYGSDVGKDYMVQQGHSTALASTVPPMGLAVFVQVANQPIVRSTIMLQDPSSTQPNVLSQLVELTRTRGWKAAYHGSSASVLKTVPKYVCAILVKDWVAANLPPPSAREGTRQHKVEALNRAAVKSVAAGVAGAALTNPLDVIRNEMFKFEEGFGQTVQRLLRSEGWAFCLRGMQRNLVAVAVPIAMTIFLTDTLLELLAPPELKPARLLARRLSSLPSENVSAQPNPK</sequence>
<evidence type="ECO:0008006" key="12">
    <source>
        <dbReference type="Google" id="ProtNLM"/>
    </source>
</evidence>
<keyword evidence="4 9" id="KW-0812">Transmembrane</keyword>
<evidence type="ECO:0000256" key="5">
    <source>
        <dbReference type="ARBA" id="ARBA00022737"/>
    </source>
</evidence>
<keyword evidence="11" id="KW-1185">Reference proteome</keyword>
<dbReference type="PANTHER" id="PTHR45788">
    <property type="entry name" value="SUCCINATE/FUMARATE MITOCHONDRIAL TRANSPORTER-RELATED"/>
    <property type="match status" value="1"/>
</dbReference>
<gene>
    <name evidence="10" type="ORF">Ctob_013366</name>
</gene>
<evidence type="ECO:0000256" key="9">
    <source>
        <dbReference type="PROSITE-ProRule" id="PRU00282"/>
    </source>
</evidence>
<keyword evidence="7" id="KW-0496">Mitochondrion</keyword>
<comment type="similarity">
    <text evidence="2">Belongs to the mitochondrial carrier (TC 2.A.29) family.</text>
</comment>
<evidence type="ECO:0000256" key="4">
    <source>
        <dbReference type="ARBA" id="ARBA00022692"/>
    </source>
</evidence>
<evidence type="ECO:0000256" key="2">
    <source>
        <dbReference type="ARBA" id="ARBA00006375"/>
    </source>
</evidence>
<comment type="subcellular location">
    <subcellularLocation>
        <location evidence="1">Mitochondrion membrane</location>
        <topology evidence="1">Multi-pass membrane protein</topology>
    </subcellularLocation>
</comment>
<reference evidence="11" key="1">
    <citation type="journal article" date="2015" name="PLoS Genet.">
        <title>Genome Sequence and Transcriptome Analyses of Chrysochromulina tobin: Metabolic Tools for Enhanced Algal Fitness in the Prominent Order Prymnesiales (Haptophyceae).</title>
        <authorList>
            <person name="Hovde B.T."/>
            <person name="Deodato C.R."/>
            <person name="Hunsperger H.M."/>
            <person name="Ryken S.A."/>
            <person name="Yost W."/>
            <person name="Jha R.K."/>
            <person name="Patterson J."/>
            <person name="Monnat R.J. Jr."/>
            <person name="Barlow S.B."/>
            <person name="Starkenburg S.R."/>
            <person name="Cattolico R.A."/>
        </authorList>
    </citation>
    <scope>NUCLEOTIDE SEQUENCE</scope>
    <source>
        <strain evidence="11">CCMP291</strain>
    </source>
</reference>
<evidence type="ECO:0000256" key="6">
    <source>
        <dbReference type="ARBA" id="ARBA00022989"/>
    </source>
</evidence>
<dbReference type="EMBL" id="JWZX01000476">
    <property type="protein sequence ID" value="KOO52867.1"/>
    <property type="molecule type" value="Genomic_DNA"/>
</dbReference>
<feature type="repeat" description="Solcar" evidence="9">
    <location>
        <begin position="146"/>
        <end position="224"/>
    </location>
</feature>
<dbReference type="GO" id="GO:0031966">
    <property type="term" value="C:mitochondrial membrane"/>
    <property type="evidence" value="ECO:0007669"/>
    <property type="project" value="UniProtKB-SubCell"/>
</dbReference>
<comment type="caution">
    <text evidence="10">The sequence shown here is derived from an EMBL/GenBank/DDBJ whole genome shotgun (WGS) entry which is preliminary data.</text>
</comment>
<dbReference type="GO" id="GO:0006843">
    <property type="term" value="P:mitochondrial citrate transmembrane transport"/>
    <property type="evidence" value="ECO:0007669"/>
    <property type="project" value="TreeGrafter"/>
</dbReference>
<dbReference type="OrthoDB" id="756301at2759"/>
<accession>A0A0M0LPN0</accession>
<evidence type="ECO:0000256" key="3">
    <source>
        <dbReference type="ARBA" id="ARBA00022448"/>
    </source>
</evidence>
<protein>
    <recommendedName>
        <fullName evidence="12">Mitochondrial carrier protein</fullName>
    </recommendedName>
</protein>
<keyword evidence="5" id="KW-0677">Repeat</keyword>
<dbReference type="SUPFAM" id="SSF103506">
    <property type="entry name" value="Mitochondrial carrier"/>
    <property type="match status" value="1"/>
</dbReference>
<evidence type="ECO:0000313" key="10">
    <source>
        <dbReference type="EMBL" id="KOO52867.1"/>
    </source>
</evidence>
<dbReference type="PANTHER" id="PTHR45788:SF4">
    <property type="entry name" value="TRICARBOXYLATE TRANSPORT PROTEIN, MITOCHONDRIAL"/>
    <property type="match status" value="1"/>
</dbReference>
<dbReference type="InterPro" id="IPR049563">
    <property type="entry name" value="TXTP-like"/>
</dbReference>
<dbReference type="Proteomes" id="UP000037460">
    <property type="component" value="Unassembled WGS sequence"/>
</dbReference>
<keyword evidence="3" id="KW-0813">Transport</keyword>
<keyword evidence="8 9" id="KW-0472">Membrane</keyword>
<dbReference type="AlphaFoldDB" id="A0A0M0LPN0"/>
<evidence type="ECO:0000313" key="11">
    <source>
        <dbReference type="Proteomes" id="UP000037460"/>
    </source>
</evidence>
<dbReference type="Gene3D" id="1.50.40.10">
    <property type="entry name" value="Mitochondrial carrier domain"/>
    <property type="match status" value="2"/>
</dbReference>
<keyword evidence="6" id="KW-1133">Transmembrane helix</keyword>
<evidence type="ECO:0000256" key="1">
    <source>
        <dbReference type="ARBA" id="ARBA00004225"/>
    </source>
</evidence>
<evidence type="ECO:0000256" key="7">
    <source>
        <dbReference type="ARBA" id="ARBA00023128"/>
    </source>
</evidence>
<dbReference type="PROSITE" id="PS50920">
    <property type="entry name" value="SOLCAR"/>
    <property type="match status" value="1"/>
</dbReference>
<name>A0A0M0LPN0_9EUKA</name>
<organism evidence="10 11">
    <name type="scientific">Chrysochromulina tobinii</name>
    <dbReference type="NCBI Taxonomy" id="1460289"/>
    <lineage>
        <taxon>Eukaryota</taxon>
        <taxon>Haptista</taxon>
        <taxon>Haptophyta</taxon>
        <taxon>Prymnesiophyceae</taxon>
        <taxon>Prymnesiales</taxon>
        <taxon>Chrysochromulinaceae</taxon>
        <taxon>Chrysochromulina</taxon>
    </lineage>
</organism>
<dbReference type="GO" id="GO:0071913">
    <property type="term" value="F:citrate secondary active transmembrane transporter activity"/>
    <property type="evidence" value="ECO:0007669"/>
    <property type="project" value="TreeGrafter"/>
</dbReference>
<dbReference type="InterPro" id="IPR018108">
    <property type="entry name" value="MCP_transmembrane"/>
</dbReference>
<proteinExistence type="inferred from homology"/>